<dbReference type="EMBL" id="KN848062">
    <property type="protein sequence ID" value="KIY04125.1"/>
    <property type="molecule type" value="Genomic_DNA"/>
</dbReference>
<dbReference type="AlphaFoldDB" id="A0A0D2KKV5"/>
<dbReference type="OrthoDB" id="10619684at2759"/>
<dbReference type="VEuPathDB" id="FungiDB:Z520_00817"/>
<protein>
    <submittedName>
        <fullName evidence="2">Uncharacterized protein</fullName>
    </submittedName>
</protein>
<feature type="region of interest" description="Disordered" evidence="1">
    <location>
        <begin position="250"/>
        <end position="269"/>
    </location>
</feature>
<dbReference type="GeneID" id="27706563"/>
<dbReference type="Proteomes" id="UP000053411">
    <property type="component" value="Unassembled WGS sequence"/>
</dbReference>
<name>A0A0D2KKV5_9EURO</name>
<organism evidence="2 3">
    <name type="scientific">Fonsecaea multimorphosa CBS 102226</name>
    <dbReference type="NCBI Taxonomy" id="1442371"/>
    <lineage>
        <taxon>Eukaryota</taxon>
        <taxon>Fungi</taxon>
        <taxon>Dikarya</taxon>
        <taxon>Ascomycota</taxon>
        <taxon>Pezizomycotina</taxon>
        <taxon>Eurotiomycetes</taxon>
        <taxon>Chaetothyriomycetidae</taxon>
        <taxon>Chaetothyriales</taxon>
        <taxon>Herpotrichiellaceae</taxon>
        <taxon>Fonsecaea</taxon>
    </lineage>
</organism>
<evidence type="ECO:0000256" key="1">
    <source>
        <dbReference type="SAM" id="MobiDB-lite"/>
    </source>
</evidence>
<sequence>MPKAEVPAPTEPATQSPQKSGKAGCSSAPVPDPARDVRLQVRLILNGHRATDFFRIPANRGRSMAEILQWLKRYMYAHNQRLWYIFGGLFFDDDHPPLFILQQTVRKRKKDRERFIGIPYTNNPGFSAWFTDHVSSGISAKSDLKIEIRVSNYHTRGELVERGSPERPRKKRAKADWCLRRYLRFAAEFEEDDLDEQMEKDRKLREVGLLPSMDDGEEYEHYKPKEWPYACSTLALFGPYRGRKYCASWDHEDDTDDEYSGRWEEIDED</sequence>
<reference evidence="2 3" key="1">
    <citation type="submission" date="2015-01" db="EMBL/GenBank/DDBJ databases">
        <title>The Genome Sequence of Fonsecaea multimorphosa CBS 102226.</title>
        <authorList>
            <consortium name="The Broad Institute Genomics Platform"/>
            <person name="Cuomo C."/>
            <person name="de Hoog S."/>
            <person name="Gorbushina A."/>
            <person name="Stielow B."/>
            <person name="Teixiera M."/>
            <person name="Abouelleil A."/>
            <person name="Chapman S.B."/>
            <person name="Priest M."/>
            <person name="Young S.K."/>
            <person name="Wortman J."/>
            <person name="Nusbaum C."/>
            <person name="Birren B."/>
        </authorList>
    </citation>
    <scope>NUCLEOTIDE SEQUENCE [LARGE SCALE GENOMIC DNA]</scope>
    <source>
        <strain evidence="2 3">CBS 102226</strain>
    </source>
</reference>
<dbReference type="RefSeq" id="XP_016638247.1">
    <property type="nucleotide sequence ID" value="XM_016771337.1"/>
</dbReference>
<feature type="region of interest" description="Disordered" evidence="1">
    <location>
        <begin position="1"/>
        <end position="33"/>
    </location>
</feature>
<gene>
    <name evidence="2" type="ORF">Z520_00817</name>
</gene>
<accession>A0A0D2KKV5</accession>
<evidence type="ECO:0000313" key="2">
    <source>
        <dbReference type="EMBL" id="KIY04125.1"/>
    </source>
</evidence>
<feature type="compositionally biased region" description="Basic and acidic residues" evidence="1">
    <location>
        <begin position="259"/>
        <end position="269"/>
    </location>
</feature>
<keyword evidence="3" id="KW-1185">Reference proteome</keyword>
<proteinExistence type="predicted"/>
<evidence type="ECO:0000313" key="3">
    <source>
        <dbReference type="Proteomes" id="UP000053411"/>
    </source>
</evidence>